<dbReference type="Proteomes" id="UP000569951">
    <property type="component" value="Unassembled WGS sequence"/>
</dbReference>
<dbReference type="CDD" id="cd01043">
    <property type="entry name" value="DPS"/>
    <property type="match status" value="1"/>
</dbReference>
<feature type="compositionally biased region" description="Basic and acidic residues" evidence="3">
    <location>
        <begin position="1"/>
        <end position="13"/>
    </location>
</feature>
<dbReference type="InterPro" id="IPR012347">
    <property type="entry name" value="Ferritin-like"/>
</dbReference>
<evidence type="ECO:0000313" key="6">
    <source>
        <dbReference type="Proteomes" id="UP000569951"/>
    </source>
</evidence>
<dbReference type="PANTHER" id="PTHR42932">
    <property type="entry name" value="GENERAL STRESS PROTEIN 20U"/>
    <property type="match status" value="1"/>
</dbReference>
<keyword evidence="5" id="KW-0238">DNA-binding</keyword>
<evidence type="ECO:0000256" key="2">
    <source>
        <dbReference type="RuleBase" id="RU003875"/>
    </source>
</evidence>
<comment type="caution">
    <text evidence="5">The sequence shown here is derived from an EMBL/GenBank/DDBJ whole genome shotgun (WGS) entry which is preliminary data.</text>
</comment>
<sequence length="221" mass="24794">MARKTESATEKNTTRKSPAKTASKSSSSRTKAARPSQDDAVASSGAALAVTSSADADFEAMVDHNYLSQDEFDAVQEALQRTLATTIALYLKFKKFHWDIRGRFFRELHLAYDEMAEEVFASIDVLAERLVMLGGSPVAAPADIERYSTVRVPTETIRDAREQLRQLVEDHNRITHAMRDDSKTVDDANDPATADIFNGLLHQHDEHRWMLQAILDDDRLD</sequence>
<evidence type="ECO:0000259" key="4">
    <source>
        <dbReference type="Pfam" id="PF00210"/>
    </source>
</evidence>
<dbReference type="EMBL" id="JACHHG010000009">
    <property type="protein sequence ID" value="MBB6099170.1"/>
    <property type="molecule type" value="Genomic_DNA"/>
</dbReference>
<dbReference type="Pfam" id="PF00210">
    <property type="entry name" value="Ferritin"/>
    <property type="match status" value="1"/>
</dbReference>
<dbReference type="InterPro" id="IPR002177">
    <property type="entry name" value="DPS_DNA-bd"/>
</dbReference>
<feature type="region of interest" description="Disordered" evidence="3">
    <location>
        <begin position="1"/>
        <end position="40"/>
    </location>
</feature>
<dbReference type="PROSITE" id="PS00819">
    <property type="entry name" value="DPS_2"/>
    <property type="match status" value="1"/>
</dbReference>
<keyword evidence="6" id="KW-1185">Reference proteome</keyword>
<dbReference type="RefSeq" id="WP_183987913.1">
    <property type="nucleotide sequence ID" value="NZ_JACHHG010000009.1"/>
</dbReference>
<evidence type="ECO:0000313" key="5">
    <source>
        <dbReference type="EMBL" id="MBB6099170.1"/>
    </source>
</evidence>
<comment type="similarity">
    <text evidence="1 2">Belongs to the Dps family.</text>
</comment>
<dbReference type="PRINTS" id="PR01346">
    <property type="entry name" value="HELNAPAPROT"/>
</dbReference>
<dbReference type="PANTHER" id="PTHR42932:SF2">
    <property type="entry name" value="DNA PROTECTION DURING STARVATION PROTEIN 1"/>
    <property type="match status" value="1"/>
</dbReference>
<dbReference type="GO" id="GO:0008199">
    <property type="term" value="F:ferric iron binding"/>
    <property type="evidence" value="ECO:0007669"/>
    <property type="project" value="InterPro"/>
</dbReference>
<dbReference type="GO" id="GO:0016722">
    <property type="term" value="F:oxidoreductase activity, acting on metal ions"/>
    <property type="evidence" value="ECO:0007669"/>
    <property type="project" value="InterPro"/>
</dbReference>
<dbReference type="InterPro" id="IPR023188">
    <property type="entry name" value="DPS_DNA-bd_CS"/>
</dbReference>
<dbReference type="InterPro" id="IPR009078">
    <property type="entry name" value="Ferritin-like_SF"/>
</dbReference>
<gene>
    <name evidence="5" type="ORF">HNR42_002606</name>
</gene>
<dbReference type="GO" id="GO:0003677">
    <property type="term" value="F:DNA binding"/>
    <property type="evidence" value="ECO:0007669"/>
    <property type="project" value="UniProtKB-KW"/>
</dbReference>
<accession>A0A841I428</accession>
<evidence type="ECO:0000256" key="1">
    <source>
        <dbReference type="ARBA" id="ARBA00009497"/>
    </source>
</evidence>
<feature type="compositionally biased region" description="Low complexity" evidence="3">
    <location>
        <begin position="15"/>
        <end position="35"/>
    </location>
</feature>
<evidence type="ECO:0000256" key="3">
    <source>
        <dbReference type="SAM" id="MobiDB-lite"/>
    </source>
</evidence>
<dbReference type="PROSITE" id="PS00818">
    <property type="entry name" value="DPS_1"/>
    <property type="match status" value="1"/>
</dbReference>
<dbReference type="AlphaFoldDB" id="A0A841I428"/>
<reference evidence="5 6" key="1">
    <citation type="submission" date="2020-08" db="EMBL/GenBank/DDBJ databases">
        <title>Genomic Encyclopedia of Type Strains, Phase IV (KMG-IV): sequencing the most valuable type-strain genomes for metagenomic binning, comparative biology and taxonomic classification.</title>
        <authorList>
            <person name="Goeker M."/>
        </authorList>
    </citation>
    <scope>NUCLEOTIDE SEQUENCE [LARGE SCALE GENOMIC DNA]</scope>
    <source>
        <strain evidence="5 6">DSM 21458</strain>
    </source>
</reference>
<organism evidence="5 6">
    <name type="scientific">Deinobacterium chartae</name>
    <dbReference type="NCBI Taxonomy" id="521158"/>
    <lineage>
        <taxon>Bacteria</taxon>
        <taxon>Thermotogati</taxon>
        <taxon>Deinococcota</taxon>
        <taxon>Deinococci</taxon>
        <taxon>Deinococcales</taxon>
        <taxon>Deinococcaceae</taxon>
        <taxon>Deinobacterium</taxon>
    </lineage>
</organism>
<proteinExistence type="inferred from homology"/>
<feature type="domain" description="Ferritin/DPS" evidence="4">
    <location>
        <begin position="77"/>
        <end position="219"/>
    </location>
</feature>
<dbReference type="InterPro" id="IPR008331">
    <property type="entry name" value="Ferritin_DPS_dom"/>
</dbReference>
<dbReference type="SUPFAM" id="SSF47240">
    <property type="entry name" value="Ferritin-like"/>
    <property type="match status" value="1"/>
</dbReference>
<name>A0A841I428_9DEIO</name>
<dbReference type="Gene3D" id="1.20.1260.10">
    <property type="match status" value="1"/>
</dbReference>
<protein>
    <submittedName>
        <fullName evidence="5">Starvation-inducible DNA-binding protein</fullName>
    </submittedName>
</protein>